<dbReference type="InterPro" id="IPR000014">
    <property type="entry name" value="PAS"/>
</dbReference>
<evidence type="ECO:0000256" key="3">
    <source>
        <dbReference type="ARBA" id="ARBA00022553"/>
    </source>
</evidence>
<dbReference type="Gene3D" id="3.30.565.10">
    <property type="entry name" value="Histidine kinase-like ATPase, C-terminal domain"/>
    <property type="match status" value="1"/>
</dbReference>
<dbReference type="SMART" id="SM00091">
    <property type="entry name" value="PAS"/>
    <property type="match status" value="1"/>
</dbReference>
<dbReference type="EC" id="2.7.13.3" evidence="2"/>
<dbReference type="Proteomes" id="UP000662373">
    <property type="component" value="Unassembled WGS sequence"/>
</dbReference>
<dbReference type="GO" id="GO:0000155">
    <property type="term" value="F:phosphorelay sensor kinase activity"/>
    <property type="evidence" value="ECO:0007669"/>
    <property type="project" value="InterPro"/>
</dbReference>
<gene>
    <name evidence="8" type="ORF">JEM65_11095</name>
</gene>
<dbReference type="InterPro" id="IPR052162">
    <property type="entry name" value="Sensor_kinase/Photoreceptor"/>
</dbReference>
<proteinExistence type="predicted"/>
<dbReference type="SMART" id="SM00387">
    <property type="entry name" value="HATPase_c"/>
    <property type="match status" value="1"/>
</dbReference>
<keyword evidence="9" id="KW-1185">Reference proteome</keyword>
<feature type="domain" description="PAS" evidence="7">
    <location>
        <begin position="29"/>
        <end position="78"/>
    </location>
</feature>
<dbReference type="InterPro" id="IPR035965">
    <property type="entry name" value="PAS-like_dom_sf"/>
</dbReference>
<dbReference type="InterPro" id="IPR036890">
    <property type="entry name" value="HATPase_C_sf"/>
</dbReference>
<protein>
    <recommendedName>
        <fullName evidence="2">histidine kinase</fullName>
        <ecNumber evidence="2">2.7.13.3</ecNumber>
    </recommendedName>
</protein>
<dbReference type="PROSITE" id="PS50112">
    <property type="entry name" value="PAS"/>
    <property type="match status" value="1"/>
</dbReference>
<dbReference type="NCBIfam" id="TIGR00229">
    <property type="entry name" value="sensory_box"/>
    <property type="match status" value="1"/>
</dbReference>
<dbReference type="AlphaFoldDB" id="A0A934NJD0"/>
<evidence type="ECO:0000256" key="1">
    <source>
        <dbReference type="ARBA" id="ARBA00000085"/>
    </source>
</evidence>
<dbReference type="InterPro" id="IPR003661">
    <property type="entry name" value="HisK_dim/P_dom"/>
</dbReference>
<dbReference type="CDD" id="cd00130">
    <property type="entry name" value="PAS"/>
    <property type="match status" value="1"/>
</dbReference>
<dbReference type="RefSeq" id="WP_199599402.1">
    <property type="nucleotide sequence ID" value="NZ_JAEHJZ010000026.1"/>
</dbReference>
<dbReference type="InterPro" id="IPR004358">
    <property type="entry name" value="Sig_transdc_His_kin-like_C"/>
</dbReference>
<evidence type="ECO:0000259" key="6">
    <source>
        <dbReference type="PROSITE" id="PS50109"/>
    </source>
</evidence>
<dbReference type="InterPro" id="IPR013655">
    <property type="entry name" value="PAS_fold_3"/>
</dbReference>
<dbReference type="Pfam" id="PF08447">
    <property type="entry name" value="PAS_3"/>
    <property type="match status" value="1"/>
</dbReference>
<dbReference type="Gene3D" id="1.10.287.130">
    <property type="match status" value="1"/>
</dbReference>
<dbReference type="Pfam" id="PF02518">
    <property type="entry name" value="HATPase_c"/>
    <property type="match status" value="1"/>
</dbReference>
<evidence type="ECO:0000313" key="8">
    <source>
        <dbReference type="EMBL" id="MBJ7881189.1"/>
    </source>
</evidence>
<organism evidence="8 9">
    <name type="scientific">Gelidibacter salicanalis</name>
    <dbReference type="NCBI Taxonomy" id="291193"/>
    <lineage>
        <taxon>Bacteria</taxon>
        <taxon>Pseudomonadati</taxon>
        <taxon>Bacteroidota</taxon>
        <taxon>Flavobacteriia</taxon>
        <taxon>Flavobacteriales</taxon>
        <taxon>Flavobacteriaceae</taxon>
        <taxon>Gelidibacter</taxon>
    </lineage>
</organism>
<dbReference type="PANTHER" id="PTHR43304:SF1">
    <property type="entry name" value="PAC DOMAIN-CONTAINING PROTEIN"/>
    <property type="match status" value="1"/>
</dbReference>
<dbReference type="Gene3D" id="3.30.450.20">
    <property type="entry name" value="PAS domain"/>
    <property type="match status" value="1"/>
</dbReference>
<name>A0A934NJD0_9FLAO</name>
<keyword evidence="5 8" id="KW-0418">Kinase</keyword>
<dbReference type="InterPro" id="IPR003594">
    <property type="entry name" value="HATPase_dom"/>
</dbReference>
<dbReference type="PROSITE" id="PS50109">
    <property type="entry name" value="HIS_KIN"/>
    <property type="match status" value="1"/>
</dbReference>
<dbReference type="SUPFAM" id="SSF55785">
    <property type="entry name" value="PYP-like sensor domain (PAS domain)"/>
    <property type="match status" value="1"/>
</dbReference>
<keyword evidence="4" id="KW-0808">Transferase</keyword>
<reference evidence="8 9" key="1">
    <citation type="submission" date="2020-09" db="EMBL/GenBank/DDBJ databases">
        <title>Draft genome of Gelidibacter salicanalis PAMC21136.</title>
        <authorList>
            <person name="Park H."/>
        </authorList>
    </citation>
    <scope>NUCLEOTIDE SEQUENCE [LARGE SCALE GENOMIC DNA]</scope>
    <source>
        <strain evidence="8 9">PAMC21136</strain>
    </source>
</reference>
<comment type="catalytic activity">
    <reaction evidence="1">
        <text>ATP + protein L-histidine = ADP + protein N-phospho-L-histidine.</text>
        <dbReference type="EC" id="2.7.13.3"/>
    </reaction>
</comment>
<dbReference type="InterPro" id="IPR005467">
    <property type="entry name" value="His_kinase_dom"/>
</dbReference>
<dbReference type="PRINTS" id="PR00344">
    <property type="entry name" value="BCTRLSENSOR"/>
</dbReference>
<evidence type="ECO:0000313" key="9">
    <source>
        <dbReference type="Proteomes" id="UP000662373"/>
    </source>
</evidence>
<keyword evidence="3" id="KW-0597">Phosphoprotein</keyword>
<evidence type="ECO:0000259" key="7">
    <source>
        <dbReference type="PROSITE" id="PS50112"/>
    </source>
</evidence>
<evidence type="ECO:0000256" key="5">
    <source>
        <dbReference type="ARBA" id="ARBA00022777"/>
    </source>
</evidence>
<sequence>MPDSTLNNDYNFERFFNLSPVILCIAGYDGYFKKINPALPNLLGYSQEELMQVPIDDFIHEDDRKTTSSSRENVKNNIPIFNFTNRYVSKTGESVWLSWTSISEEENQLIYGVAQDITQLKKLEEERNILLLNLTRLNADIKKFTYMVSHDLRSPVNNVISIFGLLDLAKIKDEETREYVEFLNTSNLEMKQTLDLYIDALRTDRNINEEIEFLNLDTTLSSVKNTINELIKNSKAQFKVDFSKLTHLNFSKFFLQSIFLNLISNSLKFSSPNRGLIITISSHQLGDELQVIFRDNGVGFDMEKIGGNVFKLHRKFSNNSQSKGIGLYLVRNHMESLGGKIEVNSEIDVGTTFVLTFAPIL</sequence>
<accession>A0A934NJD0</accession>
<evidence type="ECO:0000256" key="2">
    <source>
        <dbReference type="ARBA" id="ARBA00012438"/>
    </source>
</evidence>
<comment type="caution">
    <text evidence="8">The sequence shown here is derived from an EMBL/GenBank/DDBJ whole genome shotgun (WGS) entry which is preliminary data.</text>
</comment>
<dbReference type="EMBL" id="JAEHJZ010000026">
    <property type="protein sequence ID" value="MBJ7881189.1"/>
    <property type="molecule type" value="Genomic_DNA"/>
</dbReference>
<dbReference type="PANTHER" id="PTHR43304">
    <property type="entry name" value="PHYTOCHROME-LIKE PROTEIN CPH1"/>
    <property type="match status" value="1"/>
</dbReference>
<dbReference type="CDD" id="cd00082">
    <property type="entry name" value="HisKA"/>
    <property type="match status" value="1"/>
</dbReference>
<feature type="domain" description="Histidine kinase" evidence="6">
    <location>
        <begin position="147"/>
        <end position="361"/>
    </location>
</feature>
<dbReference type="InterPro" id="IPR036097">
    <property type="entry name" value="HisK_dim/P_sf"/>
</dbReference>
<dbReference type="SUPFAM" id="SSF47384">
    <property type="entry name" value="Homodimeric domain of signal transducing histidine kinase"/>
    <property type="match status" value="1"/>
</dbReference>
<dbReference type="SUPFAM" id="SSF55874">
    <property type="entry name" value="ATPase domain of HSP90 chaperone/DNA topoisomerase II/histidine kinase"/>
    <property type="match status" value="1"/>
</dbReference>
<evidence type="ECO:0000256" key="4">
    <source>
        <dbReference type="ARBA" id="ARBA00022679"/>
    </source>
</evidence>